<dbReference type="InParanoid" id="W0RTG9"/>
<keyword evidence="3" id="KW-0560">Oxidoreductase</keyword>
<dbReference type="InterPro" id="IPR036291">
    <property type="entry name" value="NAD(P)-bd_dom_sf"/>
</dbReference>
<dbReference type="Pfam" id="PF08240">
    <property type="entry name" value="ADH_N"/>
    <property type="match status" value="1"/>
</dbReference>
<sequence>MRALRLTAPGHPVELHDVPVPALGPRDVLVRVRAAGICHSDAHYRAGRSPARPLPLVLGHEVAGVVERVGEMVTLVRPGDRVCLHYLIACADCWHCSRGSEQFCRTGSMIGHFRDGGWAEYIAVPERNAVRLPDEIPLEHGAVLMCSSATSLHALRKGRIVGGDRVAVFGVGGLGMSAVQLARALGALDVFAVDLDDAKLAMAESFGAIPISARGADPVATILERTGGAGVDVALELIGLPLTMRQAVQALGVQGRAVVAGLADRPLELDTYRDLLGKEAELIGANDHLLQELPLLLELARRRALDLARVVARTVPLDADAVNAVLDELDRFGAPVRTVIVPDPA</sequence>
<protein>
    <submittedName>
        <fullName evidence="6">Alcohol dehydrogenase GroES domain protein</fullName>
    </submittedName>
</protein>
<dbReference type="AlphaFoldDB" id="W0RTG9"/>
<dbReference type="FunCoup" id="W0RTG9">
    <property type="interactions" value="369"/>
</dbReference>
<dbReference type="GO" id="GO:0008270">
    <property type="term" value="F:zinc ion binding"/>
    <property type="evidence" value="ECO:0007669"/>
    <property type="project" value="InterPro"/>
</dbReference>
<dbReference type="Pfam" id="PF00107">
    <property type="entry name" value="ADH_zinc_N"/>
    <property type="match status" value="1"/>
</dbReference>
<dbReference type="InterPro" id="IPR011032">
    <property type="entry name" value="GroES-like_sf"/>
</dbReference>
<evidence type="ECO:0000256" key="2">
    <source>
        <dbReference type="ARBA" id="ARBA00022833"/>
    </source>
</evidence>
<evidence type="ECO:0000313" key="7">
    <source>
        <dbReference type="Proteomes" id="UP000019151"/>
    </source>
</evidence>
<evidence type="ECO:0000313" key="6">
    <source>
        <dbReference type="EMBL" id="AHG93737.1"/>
    </source>
</evidence>
<comment type="cofactor">
    <cofactor evidence="4">
        <name>Zn(2+)</name>
        <dbReference type="ChEBI" id="CHEBI:29105"/>
    </cofactor>
</comment>
<dbReference type="InterPro" id="IPR020843">
    <property type="entry name" value="ER"/>
</dbReference>
<dbReference type="SMART" id="SM00829">
    <property type="entry name" value="PKS_ER"/>
    <property type="match status" value="1"/>
</dbReference>
<dbReference type="Proteomes" id="UP000019151">
    <property type="component" value="Plasmid 2"/>
</dbReference>
<dbReference type="HOGENOM" id="CLU_026673_11_2_0"/>
<dbReference type="Gene3D" id="3.90.180.10">
    <property type="entry name" value="Medium-chain alcohol dehydrogenases, catalytic domain"/>
    <property type="match status" value="1"/>
</dbReference>
<proteinExistence type="inferred from homology"/>
<dbReference type="GO" id="GO:0016616">
    <property type="term" value="F:oxidoreductase activity, acting on the CH-OH group of donors, NAD or NADP as acceptor"/>
    <property type="evidence" value="ECO:0007669"/>
    <property type="project" value="UniProtKB-ARBA"/>
</dbReference>
<keyword evidence="7" id="KW-1185">Reference proteome</keyword>
<dbReference type="eggNOG" id="COG1064">
    <property type="taxonomic scope" value="Bacteria"/>
</dbReference>
<dbReference type="InterPro" id="IPR013149">
    <property type="entry name" value="ADH-like_C"/>
</dbReference>
<dbReference type="InterPro" id="IPR002328">
    <property type="entry name" value="ADH_Zn_CS"/>
</dbReference>
<dbReference type="KEGG" id="gba:J421_6202"/>
<evidence type="ECO:0000259" key="5">
    <source>
        <dbReference type="SMART" id="SM00829"/>
    </source>
</evidence>
<dbReference type="RefSeq" id="WP_025415029.1">
    <property type="nucleotide sequence ID" value="NZ_CP007130.1"/>
</dbReference>
<organism evidence="6 7">
    <name type="scientific">Gemmatirosa kalamazoonensis</name>
    <dbReference type="NCBI Taxonomy" id="861299"/>
    <lineage>
        <taxon>Bacteria</taxon>
        <taxon>Pseudomonadati</taxon>
        <taxon>Gemmatimonadota</taxon>
        <taxon>Gemmatimonadia</taxon>
        <taxon>Gemmatimonadales</taxon>
        <taxon>Gemmatimonadaceae</taxon>
        <taxon>Gemmatirosa</taxon>
    </lineage>
</organism>
<reference evidence="6 7" key="1">
    <citation type="journal article" date="2014" name="Genome Announc.">
        <title>Genome Sequence and Methylome of Soil Bacterium Gemmatirosa kalamazoonensis KBS708T, a Member of the Rarely Cultivated Gemmatimonadetes Phylum.</title>
        <authorList>
            <person name="Debruyn J.M."/>
            <person name="Radosevich M."/>
            <person name="Wommack K.E."/>
            <person name="Polson S.W."/>
            <person name="Hauser L.J."/>
            <person name="Fawaz M.N."/>
            <person name="Korlach J."/>
            <person name="Tsai Y.C."/>
        </authorList>
    </citation>
    <scope>NUCLEOTIDE SEQUENCE [LARGE SCALE GENOMIC DNA]</scope>
    <source>
        <strain evidence="6 7">KBS708</strain>
        <plasmid evidence="7">Plasmid 2</plasmid>
    </source>
</reference>
<keyword evidence="2 4" id="KW-0862">Zinc</keyword>
<dbReference type="PANTHER" id="PTHR43401">
    <property type="entry name" value="L-THREONINE 3-DEHYDROGENASE"/>
    <property type="match status" value="1"/>
</dbReference>
<dbReference type="PANTHER" id="PTHR43401:SF2">
    <property type="entry name" value="L-THREONINE 3-DEHYDROGENASE"/>
    <property type="match status" value="1"/>
</dbReference>
<evidence type="ECO:0000256" key="3">
    <source>
        <dbReference type="ARBA" id="ARBA00023002"/>
    </source>
</evidence>
<dbReference type="InterPro" id="IPR050129">
    <property type="entry name" value="Zn_alcohol_dh"/>
</dbReference>
<evidence type="ECO:0000256" key="1">
    <source>
        <dbReference type="ARBA" id="ARBA00022723"/>
    </source>
</evidence>
<keyword evidence="6" id="KW-0614">Plasmid</keyword>
<dbReference type="PROSITE" id="PS00059">
    <property type="entry name" value="ADH_ZINC"/>
    <property type="match status" value="1"/>
</dbReference>
<evidence type="ECO:0000256" key="4">
    <source>
        <dbReference type="RuleBase" id="RU361277"/>
    </source>
</evidence>
<keyword evidence="1 4" id="KW-0479">Metal-binding</keyword>
<feature type="domain" description="Enoyl reductase (ER)" evidence="5">
    <location>
        <begin position="10"/>
        <end position="326"/>
    </location>
</feature>
<dbReference type="CDD" id="cd08254">
    <property type="entry name" value="hydroxyacyl_CoA_DH"/>
    <property type="match status" value="1"/>
</dbReference>
<dbReference type="InterPro" id="IPR013154">
    <property type="entry name" value="ADH-like_N"/>
</dbReference>
<dbReference type="SUPFAM" id="SSF50129">
    <property type="entry name" value="GroES-like"/>
    <property type="match status" value="1"/>
</dbReference>
<comment type="similarity">
    <text evidence="4">Belongs to the zinc-containing alcohol dehydrogenase family.</text>
</comment>
<name>W0RTG9_9BACT</name>
<dbReference type="OrthoDB" id="9766898at2"/>
<gene>
    <name evidence="6" type="ORF">J421_6202</name>
</gene>
<accession>W0RTG9</accession>
<dbReference type="SUPFAM" id="SSF51735">
    <property type="entry name" value="NAD(P)-binding Rossmann-fold domains"/>
    <property type="match status" value="1"/>
</dbReference>
<dbReference type="EMBL" id="CP007130">
    <property type="protein sequence ID" value="AHG93737.1"/>
    <property type="molecule type" value="Genomic_DNA"/>
</dbReference>
<geneLocation type="plasmid" evidence="6 7">
    <name>2</name>
</geneLocation>